<keyword evidence="1" id="KW-0677">Repeat</keyword>
<dbReference type="SUPFAM" id="SSF48403">
    <property type="entry name" value="Ankyrin repeat"/>
    <property type="match status" value="1"/>
</dbReference>
<keyword evidence="4" id="KW-0863">Zinc-finger</keyword>
<feature type="zinc finger region" description="C3H1-type" evidence="4">
    <location>
        <begin position="165"/>
        <end position="185"/>
    </location>
</feature>
<reference evidence="7" key="2">
    <citation type="journal article" date="2020" name="Nat. Commun.">
        <title>Large-scale genome sequencing of mycorrhizal fungi provides insights into the early evolution of symbiotic traits.</title>
        <authorList>
            <person name="Miyauchi S."/>
            <person name="Kiss E."/>
            <person name="Kuo A."/>
            <person name="Drula E."/>
            <person name="Kohler A."/>
            <person name="Sanchez-Garcia M."/>
            <person name="Morin E."/>
            <person name="Andreopoulos B."/>
            <person name="Barry K.W."/>
            <person name="Bonito G."/>
            <person name="Buee M."/>
            <person name="Carver A."/>
            <person name="Chen C."/>
            <person name="Cichocki N."/>
            <person name="Clum A."/>
            <person name="Culley D."/>
            <person name="Crous P.W."/>
            <person name="Fauchery L."/>
            <person name="Girlanda M."/>
            <person name="Hayes R.D."/>
            <person name="Keri Z."/>
            <person name="LaButti K."/>
            <person name="Lipzen A."/>
            <person name="Lombard V."/>
            <person name="Magnuson J."/>
            <person name="Maillard F."/>
            <person name="Murat C."/>
            <person name="Nolan M."/>
            <person name="Ohm R.A."/>
            <person name="Pangilinan J."/>
            <person name="Pereira M.F."/>
            <person name="Perotto S."/>
            <person name="Peter M."/>
            <person name="Pfister S."/>
            <person name="Riley R."/>
            <person name="Sitrit Y."/>
            <person name="Stielow J.B."/>
            <person name="Szollosi G."/>
            <person name="Zifcakova L."/>
            <person name="Stursova M."/>
            <person name="Spatafora J.W."/>
            <person name="Tedersoo L."/>
            <person name="Vaario L.M."/>
            <person name="Yamada A."/>
            <person name="Yan M."/>
            <person name="Wang P."/>
            <person name="Xu J."/>
            <person name="Bruns T."/>
            <person name="Baldrian P."/>
            <person name="Vilgalys R."/>
            <person name="Dunand C."/>
            <person name="Henrissat B."/>
            <person name="Grigoriev I.V."/>
            <person name="Hibbett D."/>
            <person name="Nagy L.G."/>
            <person name="Martin F.M."/>
        </authorList>
    </citation>
    <scope>NUCLEOTIDE SEQUENCE</scope>
    <source>
        <strain evidence="7">BED1</strain>
    </source>
</reference>
<dbReference type="PANTHER" id="PTHR24171:SF8">
    <property type="entry name" value="BRCA1-ASSOCIATED RING DOMAIN PROTEIN 1"/>
    <property type="match status" value="1"/>
</dbReference>
<dbReference type="InterPro" id="IPR036770">
    <property type="entry name" value="Ankyrin_rpt-contain_sf"/>
</dbReference>
<keyword evidence="2 3" id="KW-0040">ANK repeat</keyword>
<feature type="compositionally biased region" description="Polar residues" evidence="5">
    <location>
        <begin position="566"/>
        <end position="588"/>
    </location>
</feature>
<dbReference type="PANTHER" id="PTHR24171">
    <property type="entry name" value="ANKYRIN REPEAT DOMAIN-CONTAINING PROTEIN 39-RELATED"/>
    <property type="match status" value="1"/>
</dbReference>
<feature type="zinc finger region" description="C3H1-type" evidence="4">
    <location>
        <begin position="386"/>
        <end position="413"/>
    </location>
</feature>
<evidence type="ECO:0000313" key="7">
    <source>
        <dbReference type="EMBL" id="KAF8445752.1"/>
    </source>
</evidence>
<keyword evidence="4" id="KW-0862">Zinc</keyword>
<dbReference type="Gene3D" id="1.25.40.20">
    <property type="entry name" value="Ankyrin repeat-containing domain"/>
    <property type="match status" value="1"/>
</dbReference>
<dbReference type="SMART" id="SM00356">
    <property type="entry name" value="ZnF_C3H1"/>
    <property type="match status" value="2"/>
</dbReference>
<feature type="compositionally biased region" description="Low complexity" evidence="5">
    <location>
        <begin position="202"/>
        <end position="214"/>
    </location>
</feature>
<feature type="compositionally biased region" description="Pro residues" evidence="5">
    <location>
        <begin position="215"/>
        <end position="248"/>
    </location>
</feature>
<dbReference type="Pfam" id="PF12796">
    <property type="entry name" value="Ank_2"/>
    <property type="match status" value="1"/>
</dbReference>
<dbReference type="Proteomes" id="UP001194468">
    <property type="component" value="Unassembled WGS sequence"/>
</dbReference>
<feature type="compositionally biased region" description="Pro residues" evidence="5">
    <location>
        <begin position="191"/>
        <end position="201"/>
    </location>
</feature>
<evidence type="ECO:0000256" key="4">
    <source>
        <dbReference type="PROSITE-ProRule" id="PRU00723"/>
    </source>
</evidence>
<evidence type="ECO:0000256" key="1">
    <source>
        <dbReference type="ARBA" id="ARBA00022737"/>
    </source>
</evidence>
<feature type="domain" description="C3H1-type" evidence="6">
    <location>
        <begin position="165"/>
        <end position="185"/>
    </location>
</feature>
<keyword evidence="8" id="KW-1185">Reference proteome</keyword>
<keyword evidence="4" id="KW-0479">Metal-binding</keyword>
<evidence type="ECO:0000256" key="3">
    <source>
        <dbReference type="PROSITE-ProRule" id="PRU00023"/>
    </source>
</evidence>
<feature type="repeat" description="ANK" evidence="3">
    <location>
        <begin position="35"/>
        <end position="61"/>
    </location>
</feature>
<gene>
    <name evidence="7" type="ORF">L210DRAFT_3528331</name>
</gene>
<dbReference type="GO" id="GO:0008270">
    <property type="term" value="F:zinc ion binding"/>
    <property type="evidence" value="ECO:0007669"/>
    <property type="project" value="UniProtKB-KW"/>
</dbReference>
<dbReference type="GO" id="GO:0004842">
    <property type="term" value="F:ubiquitin-protein transferase activity"/>
    <property type="evidence" value="ECO:0007669"/>
    <property type="project" value="TreeGrafter"/>
</dbReference>
<feature type="region of interest" description="Disordered" evidence="5">
    <location>
        <begin position="191"/>
        <end position="386"/>
    </location>
</feature>
<accession>A0AAD4GIB9</accession>
<dbReference type="Pfam" id="PF14608">
    <property type="entry name" value="zf-CCCH_2"/>
    <property type="match status" value="2"/>
</dbReference>
<evidence type="ECO:0000256" key="5">
    <source>
        <dbReference type="SAM" id="MobiDB-lite"/>
    </source>
</evidence>
<dbReference type="SMART" id="SM00248">
    <property type="entry name" value="ANK"/>
    <property type="match status" value="1"/>
</dbReference>
<dbReference type="PROSITE" id="PS50088">
    <property type="entry name" value="ANK_REPEAT"/>
    <property type="match status" value="1"/>
</dbReference>
<evidence type="ECO:0000256" key="2">
    <source>
        <dbReference type="ARBA" id="ARBA00023043"/>
    </source>
</evidence>
<feature type="compositionally biased region" description="Low complexity" evidence="5">
    <location>
        <begin position="301"/>
        <end position="312"/>
    </location>
</feature>
<dbReference type="InterPro" id="IPR002110">
    <property type="entry name" value="Ankyrin_rpt"/>
</dbReference>
<sequence length="614" mass="65733">MASPLWTAASEGNIESLLAALHNASPADIEIKDHTGATPLQEAVKNGHADVVKALLDKGADPSFAITRGSPDTYTTHPEIIQLLKNVLVKGLPPQDHPYPQDPHADSSKRFYHVPIPPYGYYPSIAPVPTLPDGSPAYYQPPPVSLGENGAYGNLPPPDVARFIPCRYYPACRYGSSCLFAHPQGTFYPPPPAPTQYPAPYDPMTQQQYTQNYYPPHPSFHPPAPVPPHMNPVSPPPPPSIHTPPHPPMVHARSASDALSPVQTPVQAPYGPMSPVSPSYHQPAHVPLPLSIPTLPPPQQPATAPGPQSPQSIYPNGPISAPPFAVRQDPSPYPPRPHVHSPYHEVNGGPKSPVLPQGENFAPSPTFRQGMNHNRRGSMRRGSFGGSRKPACLFYPAGRCRNGDDCRFPHVIPDTSAHPQSHSQSGGRGPRARDSANDINTIEENFPTMNVRENVQPRRGTNGTTNSSRSQSADPGSRPKGFKSNGLRVEKKPLVKQQRVPNADEFPVLGGSTTTSSRSSVSGAPVTNGLAGPTAAQILQAPPPSRKDMIKEPRTRSVSPEERQVKSQSDNNLTEVHTAQPNGTTGNVATKSSISFAAAATGTPESAKEVFVSA</sequence>
<feature type="compositionally biased region" description="Low complexity" evidence="5">
    <location>
        <begin position="510"/>
        <end position="523"/>
    </location>
</feature>
<organism evidence="7 8">
    <name type="scientific">Boletus edulis BED1</name>
    <dbReference type="NCBI Taxonomy" id="1328754"/>
    <lineage>
        <taxon>Eukaryota</taxon>
        <taxon>Fungi</taxon>
        <taxon>Dikarya</taxon>
        <taxon>Basidiomycota</taxon>
        <taxon>Agaricomycotina</taxon>
        <taxon>Agaricomycetes</taxon>
        <taxon>Agaricomycetidae</taxon>
        <taxon>Boletales</taxon>
        <taxon>Boletineae</taxon>
        <taxon>Boletaceae</taxon>
        <taxon>Boletoideae</taxon>
        <taxon>Boletus</taxon>
    </lineage>
</organism>
<evidence type="ECO:0000313" key="8">
    <source>
        <dbReference type="Proteomes" id="UP001194468"/>
    </source>
</evidence>
<feature type="region of interest" description="Disordered" evidence="5">
    <location>
        <begin position="411"/>
        <end position="588"/>
    </location>
</feature>
<proteinExistence type="predicted"/>
<dbReference type="AlphaFoldDB" id="A0AAD4GIB9"/>
<dbReference type="InterPro" id="IPR000571">
    <property type="entry name" value="Znf_CCCH"/>
</dbReference>
<feature type="domain" description="C3H1-type" evidence="6">
    <location>
        <begin position="386"/>
        <end position="413"/>
    </location>
</feature>
<feature type="compositionally biased region" description="Polar residues" evidence="5">
    <location>
        <begin position="437"/>
        <end position="474"/>
    </location>
</feature>
<reference evidence="7" key="1">
    <citation type="submission" date="2019-10" db="EMBL/GenBank/DDBJ databases">
        <authorList>
            <consortium name="DOE Joint Genome Institute"/>
            <person name="Kuo A."/>
            <person name="Miyauchi S."/>
            <person name="Kiss E."/>
            <person name="Drula E."/>
            <person name="Kohler A."/>
            <person name="Sanchez-Garcia M."/>
            <person name="Andreopoulos B."/>
            <person name="Barry K.W."/>
            <person name="Bonito G."/>
            <person name="Buee M."/>
            <person name="Carver A."/>
            <person name="Chen C."/>
            <person name="Cichocki N."/>
            <person name="Clum A."/>
            <person name="Culley D."/>
            <person name="Crous P.W."/>
            <person name="Fauchery L."/>
            <person name="Girlanda M."/>
            <person name="Hayes R."/>
            <person name="Keri Z."/>
            <person name="LaButti K."/>
            <person name="Lipzen A."/>
            <person name="Lombard V."/>
            <person name="Magnuson J."/>
            <person name="Maillard F."/>
            <person name="Morin E."/>
            <person name="Murat C."/>
            <person name="Nolan M."/>
            <person name="Ohm R."/>
            <person name="Pangilinan J."/>
            <person name="Pereira M."/>
            <person name="Perotto S."/>
            <person name="Peter M."/>
            <person name="Riley R."/>
            <person name="Sitrit Y."/>
            <person name="Stielow B."/>
            <person name="Szollosi G."/>
            <person name="Zifcakova L."/>
            <person name="Stursova M."/>
            <person name="Spatafora J.W."/>
            <person name="Tedersoo L."/>
            <person name="Vaario L.-M."/>
            <person name="Yamada A."/>
            <person name="Yan M."/>
            <person name="Wang P."/>
            <person name="Xu J."/>
            <person name="Bruns T."/>
            <person name="Baldrian P."/>
            <person name="Vilgalys R."/>
            <person name="Henrissat B."/>
            <person name="Grigoriev I.V."/>
            <person name="Hibbett D."/>
            <person name="Nagy L.G."/>
            <person name="Martin F.M."/>
        </authorList>
    </citation>
    <scope>NUCLEOTIDE SEQUENCE</scope>
    <source>
        <strain evidence="7">BED1</strain>
    </source>
</reference>
<name>A0AAD4GIB9_BOLED</name>
<evidence type="ECO:0000259" key="6">
    <source>
        <dbReference type="PROSITE" id="PS50103"/>
    </source>
</evidence>
<feature type="compositionally biased region" description="Basic and acidic residues" evidence="5">
    <location>
        <begin position="545"/>
        <end position="565"/>
    </location>
</feature>
<dbReference type="PROSITE" id="PS50103">
    <property type="entry name" value="ZF_C3H1"/>
    <property type="match status" value="2"/>
</dbReference>
<dbReference type="GO" id="GO:0085020">
    <property type="term" value="P:protein K6-linked ubiquitination"/>
    <property type="evidence" value="ECO:0007669"/>
    <property type="project" value="TreeGrafter"/>
</dbReference>
<comment type="caution">
    <text evidence="7">The sequence shown here is derived from an EMBL/GenBank/DDBJ whole genome shotgun (WGS) entry which is preliminary data.</text>
</comment>
<dbReference type="EMBL" id="WHUW01000005">
    <property type="protein sequence ID" value="KAF8445752.1"/>
    <property type="molecule type" value="Genomic_DNA"/>
</dbReference>
<protein>
    <recommendedName>
        <fullName evidence="6">C3H1-type domain-containing protein</fullName>
    </recommendedName>
</protein>
<dbReference type="PROSITE" id="PS50297">
    <property type="entry name" value="ANK_REP_REGION"/>
    <property type="match status" value="1"/>
</dbReference>
<dbReference type="GO" id="GO:0010468">
    <property type="term" value="P:regulation of gene expression"/>
    <property type="evidence" value="ECO:0007669"/>
    <property type="project" value="UniProtKB-ARBA"/>
</dbReference>